<dbReference type="Gene3D" id="2.120.10.80">
    <property type="entry name" value="Kelch-type beta propeller"/>
    <property type="match status" value="1"/>
</dbReference>
<evidence type="ECO:0000256" key="6">
    <source>
        <dbReference type="SAM" id="MobiDB-lite"/>
    </source>
</evidence>
<gene>
    <name evidence="7" type="primary">Q1HA66</name>
</gene>
<proteinExistence type="predicted"/>
<accession>A0A5K1JSY6</accession>
<dbReference type="GO" id="GO:0005737">
    <property type="term" value="C:cytoplasm"/>
    <property type="evidence" value="ECO:0007669"/>
    <property type="project" value="UniProtKB-SubCell"/>
</dbReference>
<dbReference type="InterPro" id="IPR015915">
    <property type="entry name" value="Kelch-typ_b-propeller"/>
</dbReference>
<dbReference type="FunFam" id="2.120.10.80:FF:000049">
    <property type="entry name" value="Cell polarity protein (Tea1)"/>
    <property type="match status" value="1"/>
</dbReference>
<dbReference type="AlphaFoldDB" id="A0A5K1JSY6"/>
<keyword evidence="2" id="KW-0880">Kelch repeat</keyword>
<evidence type="ECO:0000313" key="7">
    <source>
        <dbReference type="EMBL" id="VWO94331.1"/>
    </source>
</evidence>
<sequence length="457" mass="50024">MIFWSPPSSKTNTTNTTSPLLRRFTSKNKSYSDLTVTAKASLSLSRADSKHSDSYASIRTVIGVRPPKSEKDFGYDADLDALVGGLPPLPPKNSGPPVLPLPSCLLEPKEKLVARPTARVEAAPTRESVGTSLPKHQAHPESEDSEPQYPWYRRRLHFPTESTPKPSASKPSLFPRTDFALSASRSSYASLSLFGGLVNERAQNDAYTISVKDQSIKQLKTFGDVPTPRFGQVSREWTCIHVTGAAPHGRIGHSVVMIGPKVYIFGGEADGEYFNDLWYFDLSTLVSGPRWQQIELPKGVADRPSARSGHVCVAYKDQLVIFGGTDGKYHYNDTWVFDTMSKTWTELACTGYIPCEREGHAAALVDDIMYVFGGRGVDGANVGKLAAFKVTSKRWFMFQHMGPEPSARSGHGMAAIGSRVYVLGGVCEDDDLAASEGKESNCAYFGYGLHQVSYYDG</sequence>
<dbReference type="PANTHER" id="PTHR46093:SF18">
    <property type="entry name" value="FIBRONECTIN TYPE-III DOMAIN-CONTAINING PROTEIN"/>
    <property type="match status" value="1"/>
</dbReference>
<keyword evidence="3" id="KW-0963">Cytoplasm</keyword>
<reference evidence="7" key="1">
    <citation type="submission" date="2019-10" db="EMBL/GenBank/DDBJ databases">
        <authorList>
            <person name="Nor Muhammad N."/>
        </authorList>
    </citation>
    <scope>NUCLEOTIDE SEQUENCE</scope>
</reference>
<protein>
    <submittedName>
        <fullName evidence="7">Uncharacterized protein</fullName>
    </submittedName>
</protein>
<evidence type="ECO:0000256" key="3">
    <source>
        <dbReference type="ARBA" id="ARBA00022490"/>
    </source>
</evidence>
<keyword evidence="4" id="KW-0677">Repeat</keyword>
<organism evidence="7">
    <name type="scientific">Ganoderma boninense</name>
    <dbReference type="NCBI Taxonomy" id="34458"/>
    <lineage>
        <taxon>Eukaryota</taxon>
        <taxon>Fungi</taxon>
        <taxon>Dikarya</taxon>
        <taxon>Basidiomycota</taxon>
        <taxon>Agaricomycotina</taxon>
        <taxon>Agaricomycetes</taxon>
        <taxon>Polyporales</taxon>
        <taxon>Polyporaceae</taxon>
        <taxon>Ganoderma</taxon>
    </lineage>
</organism>
<dbReference type="EMBL" id="LR723903">
    <property type="protein sequence ID" value="VWO94331.1"/>
    <property type="molecule type" value="Genomic_DNA"/>
</dbReference>
<evidence type="ECO:0000256" key="1">
    <source>
        <dbReference type="ARBA" id="ARBA00004496"/>
    </source>
</evidence>
<dbReference type="PANTHER" id="PTHR46093">
    <property type="entry name" value="ACYL-COA-BINDING DOMAIN-CONTAINING PROTEIN 5"/>
    <property type="match status" value="1"/>
</dbReference>
<evidence type="ECO:0000256" key="2">
    <source>
        <dbReference type="ARBA" id="ARBA00022441"/>
    </source>
</evidence>
<evidence type="ECO:0000256" key="5">
    <source>
        <dbReference type="ARBA" id="ARBA00023054"/>
    </source>
</evidence>
<comment type="subcellular location">
    <subcellularLocation>
        <location evidence="1">Cytoplasm</location>
    </subcellularLocation>
</comment>
<evidence type="ECO:0000256" key="4">
    <source>
        <dbReference type="ARBA" id="ARBA00022737"/>
    </source>
</evidence>
<dbReference type="Pfam" id="PF24681">
    <property type="entry name" value="Kelch_KLHDC2_KLHL20_DRC7"/>
    <property type="match status" value="1"/>
</dbReference>
<name>A0A5K1JSY6_9APHY</name>
<keyword evidence="5" id="KW-0175">Coiled coil</keyword>
<dbReference type="SUPFAM" id="SSF117281">
    <property type="entry name" value="Kelch motif"/>
    <property type="match status" value="1"/>
</dbReference>
<feature type="region of interest" description="Disordered" evidence="6">
    <location>
        <begin position="115"/>
        <end position="150"/>
    </location>
</feature>